<dbReference type="GO" id="GO:0016020">
    <property type="term" value="C:membrane"/>
    <property type="evidence" value="ECO:0007669"/>
    <property type="project" value="UniProtKB-SubCell"/>
</dbReference>
<evidence type="ECO:0000256" key="3">
    <source>
        <dbReference type="ARBA" id="ARBA00022989"/>
    </source>
</evidence>
<dbReference type="AlphaFoldDB" id="A0A3M8DNU5"/>
<dbReference type="EMBL" id="RHHQ01000008">
    <property type="protein sequence ID" value="RNB89748.1"/>
    <property type="molecule type" value="Genomic_DNA"/>
</dbReference>
<evidence type="ECO:0000313" key="8">
    <source>
        <dbReference type="Proteomes" id="UP000271031"/>
    </source>
</evidence>
<feature type="transmembrane region" description="Helical" evidence="5">
    <location>
        <begin position="150"/>
        <end position="171"/>
    </location>
</feature>
<keyword evidence="3 5" id="KW-1133">Transmembrane helix</keyword>
<feature type="transmembrane region" description="Helical" evidence="5">
    <location>
        <begin position="82"/>
        <end position="108"/>
    </location>
</feature>
<feature type="transmembrane region" description="Helical" evidence="5">
    <location>
        <begin position="265"/>
        <end position="287"/>
    </location>
</feature>
<dbReference type="PANTHER" id="PTHR42770:SF8">
    <property type="entry name" value="PUTRESCINE IMPORTER PUUP"/>
    <property type="match status" value="1"/>
</dbReference>
<protein>
    <submittedName>
        <fullName evidence="7">Amino acid permease</fullName>
    </submittedName>
</protein>
<dbReference type="OrthoDB" id="9762947at2"/>
<feature type="transmembrane region" description="Helical" evidence="5">
    <location>
        <begin position="354"/>
        <end position="376"/>
    </location>
</feature>
<feature type="transmembrane region" description="Helical" evidence="5">
    <location>
        <begin position="120"/>
        <end position="138"/>
    </location>
</feature>
<evidence type="ECO:0000313" key="7">
    <source>
        <dbReference type="EMBL" id="RNB89748.1"/>
    </source>
</evidence>
<accession>A0A3M8DNU5</accession>
<feature type="transmembrane region" description="Helical" evidence="5">
    <location>
        <begin position="12"/>
        <end position="35"/>
    </location>
</feature>
<dbReference type="RefSeq" id="WP_122918002.1">
    <property type="nucleotide sequence ID" value="NZ_RHHQ01000008.1"/>
</dbReference>
<dbReference type="Pfam" id="PF00324">
    <property type="entry name" value="AA_permease"/>
    <property type="match status" value="1"/>
</dbReference>
<feature type="transmembrane region" description="Helical" evidence="5">
    <location>
        <begin position="410"/>
        <end position="430"/>
    </location>
</feature>
<feature type="transmembrane region" description="Helical" evidence="5">
    <location>
        <begin position="191"/>
        <end position="210"/>
    </location>
</feature>
<gene>
    <name evidence="7" type="ORF">EDM56_11285</name>
</gene>
<keyword evidence="4 5" id="KW-0472">Membrane</keyword>
<comment type="subcellular location">
    <subcellularLocation>
        <location evidence="1">Membrane</location>
        <topology evidence="1">Multi-pass membrane protein</topology>
    </subcellularLocation>
</comment>
<keyword evidence="2 5" id="KW-0812">Transmembrane</keyword>
<reference evidence="7 8" key="1">
    <citation type="submission" date="2018-10" db="EMBL/GenBank/DDBJ databases">
        <title>Phylogenomics of Brevibacillus.</title>
        <authorList>
            <person name="Dunlap C."/>
        </authorList>
    </citation>
    <scope>NUCLEOTIDE SEQUENCE [LARGE SCALE GENOMIC DNA]</scope>
    <source>
        <strain evidence="7 8">JCM 15716</strain>
    </source>
</reference>
<dbReference type="Gene3D" id="1.20.1740.10">
    <property type="entry name" value="Amino acid/polyamine transporter I"/>
    <property type="match status" value="1"/>
</dbReference>
<dbReference type="InterPro" id="IPR050367">
    <property type="entry name" value="APC_superfamily"/>
</dbReference>
<keyword evidence="8" id="KW-1185">Reference proteome</keyword>
<dbReference type="PANTHER" id="PTHR42770">
    <property type="entry name" value="AMINO ACID TRANSPORTER-RELATED"/>
    <property type="match status" value="1"/>
</dbReference>
<feature type="transmembrane region" description="Helical" evidence="5">
    <location>
        <begin position="330"/>
        <end position="348"/>
    </location>
</feature>
<feature type="domain" description="Amino acid permease/ SLC12A" evidence="6">
    <location>
        <begin position="24"/>
        <end position="382"/>
    </location>
</feature>
<evidence type="ECO:0000256" key="2">
    <source>
        <dbReference type="ARBA" id="ARBA00022692"/>
    </source>
</evidence>
<dbReference type="GO" id="GO:0055085">
    <property type="term" value="P:transmembrane transport"/>
    <property type="evidence" value="ECO:0007669"/>
    <property type="project" value="InterPro"/>
</dbReference>
<comment type="caution">
    <text evidence="7">The sequence shown here is derived from an EMBL/GenBank/DDBJ whole genome shotgun (WGS) entry which is preliminary data.</text>
</comment>
<feature type="transmembrane region" description="Helical" evidence="5">
    <location>
        <begin position="230"/>
        <end position="253"/>
    </location>
</feature>
<evidence type="ECO:0000259" key="6">
    <source>
        <dbReference type="Pfam" id="PF00324"/>
    </source>
</evidence>
<dbReference type="PIRSF" id="PIRSF006060">
    <property type="entry name" value="AA_transporter"/>
    <property type="match status" value="1"/>
</dbReference>
<evidence type="ECO:0000256" key="4">
    <source>
        <dbReference type="ARBA" id="ARBA00023136"/>
    </source>
</evidence>
<name>A0A3M8DNU5_9BACL</name>
<proteinExistence type="predicted"/>
<evidence type="ECO:0000256" key="1">
    <source>
        <dbReference type="ARBA" id="ARBA00004141"/>
    </source>
</evidence>
<organism evidence="7 8">
    <name type="scientific">Brevibacillus fluminis</name>
    <dbReference type="NCBI Taxonomy" id="511487"/>
    <lineage>
        <taxon>Bacteria</taxon>
        <taxon>Bacillati</taxon>
        <taxon>Bacillota</taxon>
        <taxon>Bacilli</taxon>
        <taxon>Bacillales</taxon>
        <taxon>Paenibacillaceae</taxon>
        <taxon>Brevibacillus</taxon>
    </lineage>
</organism>
<feature type="transmembrane region" description="Helical" evidence="5">
    <location>
        <begin position="41"/>
        <end position="61"/>
    </location>
</feature>
<dbReference type="InterPro" id="IPR004841">
    <property type="entry name" value="AA-permease/SLC12A_dom"/>
</dbReference>
<dbReference type="Proteomes" id="UP000271031">
    <property type="component" value="Unassembled WGS sequence"/>
</dbReference>
<evidence type="ECO:0000256" key="5">
    <source>
        <dbReference type="SAM" id="Phobius"/>
    </source>
</evidence>
<sequence length="445" mass="48743">MENTRLERSLTLAPLVLFGISFMALGTVFSTYGIAAQLTQGMVPVAYILALVAMLFTALSYGKMAGAFPIAGSAYTYAQKAISPSVGFMVGWSILVDYLFIPMVNYLIFASFLHAALPSVPEYVWILLMIVLVTFINIRGIKLAANVNTLINACALLFIVTFCVLSIRHIATNQSIFHLFSITPFFQQGTTGFTAIMAGASLLCFSFLGFDSVTTFAEEVKNPEKLLPRAVMIVTLVGGLVFIVVSYLAQLVYPDYTSFADPDSAAFVIIQYVGGDLLASFFIVMIATGTFGSAMVSHASVGRLLYSMGRDGVLPKKLFAYLHPNWKTPIFNLLLVSAISLSALFMTLGTAASLINFGAFLAFSCVNISVITHFFVRKKERTGWALFRNLLFPIIGTMMDLYLLVNLDSYSLILGIIWFCIGFVYLLVLTKGFKRKPPQMEIDAA</sequence>
<feature type="transmembrane region" description="Helical" evidence="5">
    <location>
        <begin position="385"/>
        <end position="404"/>
    </location>
</feature>